<feature type="compositionally biased region" description="Basic and acidic residues" evidence="1">
    <location>
        <begin position="1"/>
        <end position="19"/>
    </location>
</feature>
<feature type="region of interest" description="Disordered" evidence="1">
    <location>
        <begin position="1"/>
        <end position="70"/>
    </location>
</feature>
<reference evidence="2" key="1">
    <citation type="journal article" date="2022" name="bioRxiv">
        <title>Sequencing and chromosome-scale assembly of the giantPleurodeles waltlgenome.</title>
        <authorList>
            <person name="Brown T."/>
            <person name="Elewa A."/>
            <person name="Iarovenko S."/>
            <person name="Subramanian E."/>
            <person name="Araus A.J."/>
            <person name="Petzold A."/>
            <person name="Susuki M."/>
            <person name="Suzuki K.-i.T."/>
            <person name="Hayashi T."/>
            <person name="Toyoda A."/>
            <person name="Oliveira C."/>
            <person name="Osipova E."/>
            <person name="Leigh N.D."/>
            <person name="Simon A."/>
            <person name="Yun M.H."/>
        </authorList>
    </citation>
    <scope>NUCLEOTIDE SEQUENCE</scope>
    <source>
        <strain evidence="2">20211129_DDA</strain>
        <tissue evidence="2">Liver</tissue>
    </source>
</reference>
<dbReference type="EMBL" id="JANPWB010000007">
    <property type="protein sequence ID" value="KAJ1169727.1"/>
    <property type="molecule type" value="Genomic_DNA"/>
</dbReference>
<proteinExistence type="predicted"/>
<gene>
    <name evidence="2" type="ORF">NDU88_001618</name>
</gene>
<feature type="compositionally biased region" description="Polar residues" evidence="1">
    <location>
        <begin position="39"/>
        <end position="58"/>
    </location>
</feature>
<evidence type="ECO:0000313" key="2">
    <source>
        <dbReference type="EMBL" id="KAJ1169727.1"/>
    </source>
</evidence>
<dbReference type="Proteomes" id="UP001066276">
    <property type="component" value="Chromosome 4_1"/>
</dbReference>
<keyword evidence="3" id="KW-1185">Reference proteome</keyword>
<accession>A0AAV7T0V3</accession>
<evidence type="ECO:0000313" key="3">
    <source>
        <dbReference type="Proteomes" id="UP001066276"/>
    </source>
</evidence>
<protein>
    <submittedName>
        <fullName evidence="2">Uncharacterized protein</fullName>
    </submittedName>
</protein>
<comment type="caution">
    <text evidence="2">The sequence shown here is derived from an EMBL/GenBank/DDBJ whole genome shotgun (WGS) entry which is preliminary data.</text>
</comment>
<feature type="region of interest" description="Disordered" evidence="1">
    <location>
        <begin position="83"/>
        <end position="111"/>
    </location>
</feature>
<dbReference type="AlphaFoldDB" id="A0AAV7T0V3"/>
<evidence type="ECO:0000256" key="1">
    <source>
        <dbReference type="SAM" id="MobiDB-lite"/>
    </source>
</evidence>
<organism evidence="2 3">
    <name type="scientific">Pleurodeles waltl</name>
    <name type="common">Iberian ribbed newt</name>
    <dbReference type="NCBI Taxonomy" id="8319"/>
    <lineage>
        <taxon>Eukaryota</taxon>
        <taxon>Metazoa</taxon>
        <taxon>Chordata</taxon>
        <taxon>Craniata</taxon>
        <taxon>Vertebrata</taxon>
        <taxon>Euteleostomi</taxon>
        <taxon>Amphibia</taxon>
        <taxon>Batrachia</taxon>
        <taxon>Caudata</taxon>
        <taxon>Salamandroidea</taxon>
        <taxon>Salamandridae</taxon>
        <taxon>Pleurodelinae</taxon>
        <taxon>Pleurodeles</taxon>
    </lineage>
</organism>
<name>A0AAV7T0V3_PLEWA</name>
<sequence>MDHTPAREGDMKKRMERQSNPRKRKRNSRGENEWLVKNATGTTKTDLNNREPTPSCTCGTGKPRVSRGTIDAPEVGVAVAGKPWHGASRGGQGCPSIIYRQPTTRDSRAEA</sequence>